<sequence>MGRIMAYAGAWRQRVAQAYGWRALGVLALLVLGCRLGVAQVGPRYVLALDGAGAAPAARGAGQVQLAGKGLALISFQGLRILALGADADAYSAEAMAHWPQADLLVLTPAASGRYDGFAPLSGRSGLPVIVAADPHPLGAAAATGAQAASVATLYPLQLWDALHLNKGRVSLRVTALPGGAGSTELAGFMLDMGSGRATYRLYVSCLPLAQSEAQALGQRLPGADLALLPDRQVPQLLALQGKQAAGYAVPAALTAAGLTFKPVRR</sequence>
<keyword evidence="2" id="KW-1185">Reference proteome</keyword>
<protein>
    <submittedName>
        <fullName evidence="1">Uncharacterized protein</fullName>
    </submittedName>
</protein>
<comment type="caution">
    <text evidence="1">The sequence shown here is derived from an EMBL/GenBank/DDBJ whole genome shotgun (WGS) entry which is preliminary data.</text>
</comment>
<reference evidence="1" key="1">
    <citation type="submission" date="2019-12" db="EMBL/GenBank/DDBJ databases">
        <title>Novel species isolated from a subtropical stream in China.</title>
        <authorList>
            <person name="Lu H."/>
        </authorList>
    </citation>
    <scope>NUCLEOTIDE SEQUENCE [LARGE SCALE GENOMIC DNA]</scope>
    <source>
        <strain evidence="1">FT93W</strain>
    </source>
</reference>
<accession>A0A845HVA3</accession>
<dbReference type="AlphaFoldDB" id="A0A845HVA3"/>
<proteinExistence type="predicted"/>
<name>A0A845HVA3_9BURK</name>
<organism evidence="1 2">
    <name type="scientific">Duganella fentianensis</name>
    <dbReference type="NCBI Taxonomy" id="2692177"/>
    <lineage>
        <taxon>Bacteria</taxon>
        <taxon>Pseudomonadati</taxon>
        <taxon>Pseudomonadota</taxon>
        <taxon>Betaproteobacteria</taxon>
        <taxon>Burkholderiales</taxon>
        <taxon>Oxalobacteraceae</taxon>
        <taxon>Telluria group</taxon>
        <taxon>Duganella</taxon>
    </lineage>
</organism>
<dbReference type="RefSeq" id="WP_161033383.1">
    <property type="nucleotide sequence ID" value="NZ_WWCL01000001.1"/>
</dbReference>
<dbReference type="PROSITE" id="PS51257">
    <property type="entry name" value="PROKAR_LIPOPROTEIN"/>
    <property type="match status" value="1"/>
</dbReference>
<dbReference type="Proteomes" id="UP000444316">
    <property type="component" value="Unassembled WGS sequence"/>
</dbReference>
<gene>
    <name evidence="1" type="ORF">GTP23_00300</name>
</gene>
<dbReference type="EMBL" id="WWCL01000001">
    <property type="protein sequence ID" value="MYN43505.1"/>
    <property type="molecule type" value="Genomic_DNA"/>
</dbReference>
<evidence type="ECO:0000313" key="1">
    <source>
        <dbReference type="EMBL" id="MYN43505.1"/>
    </source>
</evidence>
<evidence type="ECO:0000313" key="2">
    <source>
        <dbReference type="Proteomes" id="UP000444316"/>
    </source>
</evidence>